<evidence type="ECO:0000256" key="5">
    <source>
        <dbReference type="ARBA" id="ARBA00022737"/>
    </source>
</evidence>
<protein>
    <submittedName>
        <fullName evidence="9">Chordin-like protein 2 isoform X1</fullName>
    </submittedName>
</protein>
<feature type="domain" description="VWFC" evidence="8">
    <location>
        <begin position="29"/>
        <end position="94"/>
    </location>
</feature>
<evidence type="ECO:0000313" key="9">
    <source>
        <dbReference type="EMBL" id="KAK6486453.1"/>
    </source>
</evidence>
<reference evidence="9 10" key="1">
    <citation type="submission" date="2021-05" db="EMBL/GenBank/DDBJ databases">
        <authorList>
            <person name="Zahm M."/>
            <person name="Klopp C."/>
            <person name="Cabau C."/>
            <person name="Kuhl H."/>
            <person name="Suciu R."/>
            <person name="Ciorpac M."/>
            <person name="Holostenco D."/>
            <person name="Gessner J."/>
            <person name="Wuertz S."/>
            <person name="Hohne C."/>
            <person name="Stock M."/>
            <person name="Gislard M."/>
            <person name="Lluch J."/>
            <person name="Milhes M."/>
            <person name="Lampietro C."/>
            <person name="Lopez Roques C."/>
            <person name="Donnadieu C."/>
            <person name="Du K."/>
            <person name="Schartl M."/>
            <person name="Guiguen Y."/>
        </authorList>
    </citation>
    <scope>NUCLEOTIDE SEQUENCE [LARGE SCALE GENOMIC DNA]</scope>
    <source>
        <strain evidence="9">Hh-F2</strain>
        <tissue evidence="9">Blood</tissue>
    </source>
</reference>
<dbReference type="Pfam" id="PF00093">
    <property type="entry name" value="VWC"/>
    <property type="match status" value="2"/>
</dbReference>
<feature type="domain" description="VWFC" evidence="8">
    <location>
        <begin position="108"/>
        <end position="174"/>
    </location>
</feature>
<evidence type="ECO:0000256" key="1">
    <source>
        <dbReference type="ARBA" id="ARBA00004613"/>
    </source>
</evidence>
<evidence type="ECO:0000313" key="10">
    <source>
        <dbReference type="Proteomes" id="UP001369086"/>
    </source>
</evidence>
<keyword evidence="10" id="KW-1185">Reference proteome</keyword>
<dbReference type="InterPro" id="IPR001007">
    <property type="entry name" value="VWF_dom"/>
</dbReference>
<sequence>MKHLLFFFSFFLCFTSEAEAPRPRKTLETFCTFKEKRYNPGDSWHPYLEPHGFMFCIRCTCAETGHVNCNSIKCPVLQCENPVIDSQQCCPRCAAEPKSPVGLRAPLKSCQYNGTIYQAGEMFTSDELFPSRQPNQCVLCSCSNGNIFCGLRTCLKLTCSTPVSVPDTCCQLCKDHSDSPANPKYASMEEGEQLQLNRGVRHSQDRCSGEQIKTRAVRATPSTLSSTSRGINLKTFWHKGATGTTVKIVLQEKHRRACVYSGKTYSHGEVWHPVLRPHRLLECILCTCKDGKQECRKITCPSEYPCQYPEKPEGKCCKTCPETKEETNRTQCLQAYSNNLLVYKVASPSESDTDSTIRKIAIEREGAMDIEIYVWKTVEGILQLMEVQTLQKKEFAEQPENFILVTRLDEETWKKFREQEAKIKEATDSRMCDEGIKEVAKFLHPEELDRLCAT</sequence>
<dbReference type="SMART" id="SM00214">
    <property type="entry name" value="VWC"/>
    <property type="match status" value="3"/>
</dbReference>
<organism evidence="9 10">
    <name type="scientific">Huso huso</name>
    <name type="common">Beluga</name>
    <name type="synonym">Acipenser huso</name>
    <dbReference type="NCBI Taxonomy" id="61971"/>
    <lineage>
        <taxon>Eukaryota</taxon>
        <taxon>Metazoa</taxon>
        <taxon>Chordata</taxon>
        <taxon>Craniata</taxon>
        <taxon>Vertebrata</taxon>
        <taxon>Euteleostomi</taxon>
        <taxon>Actinopterygii</taxon>
        <taxon>Chondrostei</taxon>
        <taxon>Acipenseriformes</taxon>
        <taxon>Acipenseridae</taxon>
        <taxon>Huso</taxon>
    </lineage>
</organism>
<keyword evidence="5" id="KW-0677">Repeat</keyword>
<proteinExistence type="predicted"/>
<dbReference type="PANTHER" id="PTHR46303">
    <property type="entry name" value="VWFC DOMAIN-CONTAINING PROTEIN"/>
    <property type="match status" value="1"/>
</dbReference>
<dbReference type="PROSITE" id="PS50184">
    <property type="entry name" value="VWFC_2"/>
    <property type="match status" value="3"/>
</dbReference>
<feature type="domain" description="VWFC" evidence="8">
    <location>
        <begin position="256"/>
        <end position="321"/>
    </location>
</feature>
<dbReference type="PROSITE" id="PS01208">
    <property type="entry name" value="VWFC_1"/>
    <property type="match status" value="2"/>
</dbReference>
<keyword evidence="4 7" id="KW-0732">Signal</keyword>
<gene>
    <name evidence="9" type="ORF">HHUSO_G10043</name>
</gene>
<keyword evidence="6" id="KW-0325">Glycoprotein</keyword>
<evidence type="ECO:0000256" key="3">
    <source>
        <dbReference type="ARBA" id="ARBA00022525"/>
    </source>
</evidence>
<name>A0ABR0ZNQ4_HUSHU</name>
<keyword evidence="3" id="KW-0964">Secreted</keyword>
<evidence type="ECO:0000256" key="6">
    <source>
        <dbReference type="ARBA" id="ARBA00023180"/>
    </source>
</evidence>
<evidence type="ECO:0000256" key="2">
    <source>
        <dbReference type="ARBA" id="ARBA00022473"/>
    </source>
</evidence>
<accession>A0ABR0ZNQ4</accession>
<dbReference type="PANTHER" id="PTHR46303:SF3">
    <property type="entry name" value="CHORDIN-LIKE PROTEIN 2"/>
    <property type="match status" value="1"/>
</dbReference>
<evidence type="ECO:0000256" key="4">
    <source>
        <dbReference type="ARBA" id="ARBA00022729"/>
    </source>
</evidence>
<dbReference type="Pfam" id="PF23334">
    <property type="entry name" value="VWC2L_2nd"/>
    <property type="match status" value="1"/>
</dbReference>
<evidence type="ECO:0000256" key="7">
    <source>
        <dbReference type="SAM" id="SignalP"/>
    </source>
</evidence>
<dbReference type="InterPro" id="IPR045717">
    <property type="entry name" value="CHRDL1/2"/>
</dbReference>
<dbReference type="Proteomes" id="UP001369086">
    <property type="component" value="Unassembled WGS sequence"/>
</dbReference>
<feature type="signal peptide" evidence="7">
    <location>
        <begin position="1"/>
        <end position="20"/>
    </location>
</feature>
<keyword evidence="2" id="KW-0217">Developmental protein</keyword>
<dbReference type="SUPFAM" id="SSF57603">
    <property type="entry name" value="FnI-like domain"/>
    <property type="match status" value="3"/>
</dbReference>
<dbReference type="Gene3D" id="2.10.70.10">
    <property type="entry name" value="Complement Module, domain 1"/>
    <property type="match status" value="2"/>
</dbReference>
<evidence type="ECO:0000259" key="8">
    <source>
        <dbReference type="PROSITE" id="PS50184"/>
    </source>
</evidence>
<dbReference type="Gene3D" id="6.20.200.20">
    <property type="match status" value="1"/>
</dbReference>
<comment type="subcellular location">
    <subcellularLocation>
        <location evidence="1">Secreted</location>
    </subcellularLocation>
</comment>
<dbReference type="Pfam" id="PF19548">
    <property type="entry name" value="CHRDL_1_2_C"/>
    <property type="match status" value="1"/>
</dbReference>
<feature type="chain" id="PRO_5045279432" evidence="7">
    <location>
        <begin position="21"/>
        <end position="454"/>
    </location>
</feature>
<comment type="caution">
    <text evidence="9">The sequence shown here is derived from an EMBL/GenBank/DDBJ whole genome shotgun (WGS) entry which is preliminary data.</text>
</comment>
<dbReference type="InterPro" id="IPR045716">
    <property type="entry name" value="CHRDL_1/2_C"/>
</dbReference>
<dbReference type="EMBL" id="JAHFZB010000008">
    <property type="protein sequence ID" value="KAK6486453.1"/>
    <property type="molecule type" value="Genomic_DNA"/>
</dbReference>